<gene>
    <name evidence="9" type="ORF">D3230_14930</name>
</gene>
<reference evidence="9 10" key="1">
    <citation type="submission" date="2018-09" db="EMBL/GenBank/DDBJ databases">
        <title>Comparative genomics of Leucobacter spp.</title>
        <authorList>
            <person name="Reis A.C."/>
            <person name="Kolvenbach B.A."/>
            <person name="Corvini P.F.X."/>
            <person name="Nunes O.C."/>
        </authorList>
    </citation>
    <scope>NUCLEOTIDE SEQUENCE [LARGE SCALE GENOMIC DNA]</scope>
    <source>
        <strain evidence="9 10">TAN 31504</strain>
    </source>
</reference>
<evidence type="ECO:0000256" key="6">
    <source>
        <dbReference type="RuleBase" id="RU361277"/>
    </source>
</evidence>
<keyword evidence="5" id="KW-0560">Oxidoreductase</keyword>
<dbReference type="PROSITE" id="PS00059">
    <property type="entry name" value="ADH_ZINC"/>
    <property type="match status" value="1"/>
</dbReference>
<dbReference type="SMART" id="SM00829">
    <property type="entry name" value="PKS_ER"/>
    <property type="match status" value="1"/>
</dbReference>
<evidence type="ECO:0000256" key="7">
    <source>
        <dbReference type="SAM" id="Phobius"/>
    </source>
</evidence>
<name>A0ABS1SJ27_9MICO</name>
<dbReference type="Gene3D" id="3.40.50.720">
    <property type="entry name" value="NAD(P)-binding Rossmann-like Domain"/>
    <property type="match status" value="1"/>
</dbReference>
<evidence type="ECO:0000313" key="10">
    <source>
        <dbReference type="Proteomes" id="UP001645859"/>
    </source>
</evidence>
<evidence type="ECO:0000256" key="3">
    <source>
        <dbReference type="ARBA" id="ARBA00022723"/>
    </source>
</evidence>
<comment type="caution">
    <text evidence="9">The sequence shown here is derived from an EMBL/GenBank/DDBJ whole genome shotgun (WGS) entry which is preliminary data.</text>
</comment>
<evidence type="ECO:0000256" key="5">
    <source>
        <dbReference type="ARBA" id="ARBA00023002"/>
    </source>
</evidence>
<dbReference type="SUPFAM" id="SSF51735">
    <property type="entry name" value="NAD(P)-binding Rossmann-fold domains"/>
    <property type="match status" value="1"/>
</dbReference>
<feature type="domain" description="Enoyl reductase (ER)" evidence="8">
    <location>
        <begin position="20"/>
        <end position="360"/>
    </location>
</feature>
<dbReference type="InterPro" id="IPR002328">
    <property type="entry name" value="ADH_Zn_CS"/>
</dbReference>
<dbReference type="PANTHER" id="PTHR43350:SF21">
    <property type="entry name" value="S-NITROSOMYCOTHIOL REDUCTASE MSCR"/>
    <property type="match status" value="1"/>
</dbReference>
<dbReference type="InterPro" id="IPR013149">
    <property type="entry name" value="ADH-like_C"/>
</dbReference>
<dbReference type="InterPro" id="IPR013154">
    <property type="entry name" value="ADH-like_N"/>
</dbReference>
<dbReference type="PANTHER" id="PTHR43350">
    <property type="entry name" value="NAD-DEPENDENT ALCOHOL DEHYDROGENASE"/>
    <property type="match status" value="1"/>
</dbReference>
<comment type="cofactor">
    <cofactor evidence="1 6">
        <name>Zn(2+)</name>
        <dbReference type="ChEBI" id="CHEBI:29105"/>
    </cofactor>
</comment>
<dbReference type="SUPFAM" id="SSF50129">
    <property type="entry name" value="GroES-like"/>
    <property type="match status" value="1"/>
</dbReference>
<keyword evidence="7" id="KW-1133">Transmembrane helix</keyword>
<dbReference type="Pfam" id="PF00107">
    <property type="entry name" value="ADH_zinc_N"/>
    <property type="match status" value="1"/>
</dbReference>
<keyword evidence="3 6" id="KW-0479">Metal-binding</keyword>
<protein>
    <submittedName>
        <fullName evidence="9">Alcohol dehydrogenase</fullName>
    </submittedName>
</protein>
<evidence type="ECO:0000256" key="4">
    <source>
        <dbReference type="ARBA" id="ARBA00022833"/>
    </source>
</evidence>
<keyword evidence="7" id="KW-0472">Membrane</keyword>
<proteinExistence type="inferred from homology"/>
<organism evidence="9 10">
    <name type="scientific">Leucobacter chromiireducens subsp. solipictus</name>
    <dbReference type="NCBI Taxonomy" id="398235"/>
    <lineage>
        <taxon>Bacteria</taxon>
        <taxon>Bacillati</taxon>
        <taxon>Actinomycetota</taxon>
        <taxon>Actinomycetes</taxon>
        <taxon>Micrococcales</taxon>
        <taxon>Microbacteriaceae</taxon>
        <taxon>Leucobacter</taxon>
    </lineage>
</organism>
<keyword evidence="4 6" id="KW-0862">Zinc</keyword>
<evidence type="ECO:0000259" key="8">
    <source>
        <dbReference type="SMART" id="SM00829"/>
    </source>
</evidence>
<evidence type="ECO:0000313" key="9">
    <source>
        <dbReference type="EMBL" id="MBL3680574.1"/>
    </source>
</evidence>
<accession>A0ABS1SJ27</accession>
<evidence type="ECO:0000256" key="1">
    <source>
        <dbReference type="ARBA" id="ARBA00001947"/>
    </source>
</evidence>
<keyword evidence="7" id="KW-0812">Transmembrane</keyword>
<dbReference type="Proteomes" id="UP001645859">
    <property type="component" value="Unassembled WGS sequence"/>
</dbReference>
<comment type="similarity">
    <text evidence="2 6">Belongs to the zinc-containing alcohol dehydrogenase family.</text>
</comment>
<dbReference type="InterPro" id="IPR020843">
    <property type="entry name" value="ER"/>
</dbReference>
<dbReference type="InterPro" id="IPR036291">
    <property type="entry name" value="NAD(P)-bd_dom_sf"/>
</dbReference>
<dbReference type="Gene3D" id="3.90.180.10">
    <property type="entry name" value="Medium-chain alcohol dehydrogenases, catalytic domain"/>
    <property type="match status" value="1"/>
</dbReference>
<feature type="transmembrane region" description="Helical" evidence="7">
    <location>
        <begin position="196"/>
        <end position="218"/>
    </location>
</feature>
<evidence type="ECO:0000256" key="2">
    <source>
        <dbReference type="ARBA" id="ARBA00008072"/>
    </source>
</evidence>
<dbReference type="EMBL" id="QYAC01000008">
    <property type="protein sequence ID" value="MBL3680574.1"/>
    <property type="molecule type" value="Genomic_DNA"/>
</dbReference>
<keyword evidence="10" id="KW-1185">Reference proteome</keyword>
<dbReference type="Pfam" id="PF08240">
    <property type="entry name" value="ADH_N"/>
    <property type="match status" value="1"/>
</dbReference>
<feature type="transmembrane region" description="Helical" evidence="7">
    <location>
        <begin position="165"/>
        <end position="184"/>
    </location>
</feature>
<sequence>MRMTGAVLEECGRSGPYAHTVPLTVAELDLAPPQAGELLVRMEAAGVCHSDLSVVNGDRIRQVPMLLGHEACGIVEAVGAGVELSPGQRVVMVFQPRCGTCEACQAGGRRLCERGNAANAGGTLLGGGTRLSRDNEPVSHHSGVSGFATHAVVHRSSVIPVPDDVPAHVGALLGCAVLTGGGAIKNAAQLRPGERVVVFGAGGVGMAAALVAAALGAARVTVVDPVVSKHERARAIIADEAMTPAEAAERGLQADVVVEATGNARAFAQGVETVASGGRLVAVGLGNPADTALVNPLAVVAQSKTIIGSYLGSGDPAQDVPEYVELWRQGRLPIEKLVSATITLDQVNRAMDDLASGAALRQIIAFDPRA</sequence>
<dbReference type="InterPro" id="IPR011032">
    <property type="entry name" value="GroES-like_sf"/>
</dbReference>